<gene>
    <name evidence="2" type="ORF">Tci_047640</name>
</gene>
<protein>
    <recommendedName>
        <fullName evidence="3">Transposase (Putative), gypsy type</fullName>
    </recommendedName>
</protein>
<comment type="caution">
    <text evidence="2">The sequence shown here is derived from an EMBL/GenBank/DDBJ whole genome shotgun (WGS) entry which is preliminary data.</text>
</comment>
<evidence type="ECO:0008006" key="3">
    <source>
        <dbReference type="Google" id="ProtNLM"/>
    </source>
</evidence>
<dbReference type="AlphaFoldDB" id="A0A6L2MSI4"/>
<sequence>MSSIDDIKSILTQSGLDALCDKFHIPPHVHPELPGRNIRIHNSPTSKIGVYTRDGFVCLYQSCASTKVRIKQREVAEGEDEDVHAVNEESGDDAVVDQTEQSDQVVYIGGIDIVADDEAQAIVVDKPKKSLLEGSTLPVEVGVMVVATLPFITSSVSLTPERERDDEVTYVIRAGTEPIPRSIFRDSASTSEASQDIAGPSHPVGTELFADSFFVLQDAESETFRQTYIPKWNVTNNSALDHLDVFRAARQTFLSTMVRLRLEHELRGRRKFEDKCAMQAGWLKDIDVDITNLKARLSLKEAEAAKAICLRGQIATVEAAKATRASELEGLKKQNAALEGQATALESAAVTKDYELASSNTHIAKLTQDLSNLQLSCDELSIKASSLEFEKDKLVYQVSKLEDTCSELRDEVSGYKLFKEQIEVVRDVHVKVLSDRVTELDANLMRMALHLDEEFYPCFLTTIVGRRWIFSRGIRLVVMKCLQSPKYLAALGGAIGCAIDKGIQGGLAAGIDHGKVGMDLTDVAAYDLLRRLIISPLIADIMGLLHLEGLAAEAPEAGQLKPSPEQLMLPFTVCRTKWSSERLPFGEANTSGVPVTAATTALSTTFIQASIVLSISVVDHDASGAWLSTKVPPPYKIVFEKEVLETTPEHTAAS</sequence>
<proteinExistence type="predicted"/>
<dbReference type="Gene3D" id="1.10.287.1490">
    <property type="match status" value="1"/>
</dbReference>
<evidence type="ECO:0000256" key="1">
    <source>
        <dbReference type="SAM" id="Coils"/>
    </source>
</evidence>
<reference evidence="2" key="1">
    <citation type="journal article" date="2019" name="Sci. Rep.">
        <title>Draft genome of Tanacetum cinerariifolium, the natural source of mosquito coil.</title>
        <authorList>
            <person name="Yamashiro T."/>
            <person name="Shiraishi A."/>
            <person name="Satake H."/>
            <person name="Nakayama K."/>
        </authorList>
    </citation>
    <scope>NUCLEOTIDE SEQUENCE</scope>
</reference>
<accession>A0A6L2MSI4</accession>
<organism evidence="2">
    <name type="scientific">Tanacetum cinerariifolium</name>
    <name type="common">Dalmatian daisy</name>
    <name type="synonym">Chrysanthemum cinerariifolium</name>
    <dbReference type="NCBI Taxonomy" id="118510"/>
    <lineage>
        <taxon>Eukaryota</taxon>
        <taxon>Viridiplantae</taxon>
        <taxon>Streptophyta</taxon>
        <taxon>Embryophyta</taxon>
        <taxon>Tracheophyta</taxon>
        <taxon>Spermatophyta</taxon>
        <taxon>Magnoliopsida</taxon>
        <taxon>eudicotyledons</taxon>
        <taxon>Gunneridae</taxon>
        <taxon>Pentapetalae</taxon>
        <taxon>asterids</taxon>
        <taxon>campanulids</taxon>
        <taxon>Asterales</taxon>
        <taxon>Asteraceae</taxon>
        <taxon>Asteroideae</taxon>
        <taxon>Anthemideae</taxon>
        <taxon>Anthemidinae</taxon>
        <taxon>Tanacetum</taxon>
    </lineage>
</organism>
<feature type="coiled-coil region" evidence="1">
    <location>
        <begin position="328"/>
        <end position="411"/>
    </location>
</feature>
<keyword evidence="1" id="KW-0175">Coiled coil</keyword>
<name>A0A6L2MSI4_TANCI</name>
<dbReference type="EMBL" id="BKCJ010007125">
    <property type="protein sequence ID" value="GEU75662.1"/>
    <property type="molecule type" value="Genomic_DNA"/>
</dbReference>
<evidence type="ECO:0000313" key="2">
    <source>
        <dbReference type="EMBL" id="GEU75662.1"/>
    </source>
</evidence>